<accession>A0ABR4H6Z6</accession>
<evidence type="ECO:0000256" key="1">
    <source>
        <dbReference type="ARBA" id="ARBA00022450"/>
    </source>
</evidence>
<dbReference type="PROSITE" id="PS00455">
    <property type="entry name" value="AMP_BINDING"/>
    <property type="match status" value="1"/>
</dbReference>
<dbReference type="EMBL" id="JBFXLT010000060">
    <property type="protein sequence ID" value="KAL2811224.1"/>
    <property type="molecule type" value="Genomic_DNA"/>
</dbReference>
<keyword evidence="1" id="KW-0596">Phosphopantetheine</keyword>
<dbReference type="InterPro" id="IPR000873">
    <property type="entry name" value="AMP-dep_synth/lig_dom"/>
</dbReference>
<protein>
    <submittedName>
        <fullName evidence="4">AMP-binding enzyme</fullName>
    </submittedName>
</protein>
<reference evidence="4 5" key="1">
    <citation type="submission" date="2024-07" db="EMBL/GenBank/DDBJ databases">
        <title>Section-level genome sequencing and comparative genomics of Aspergillus sections Usti and Cavernicolus.</title>
        <authorList>
            <consortium name="Lawrence Berkeley National Laboratory"/>
            <person name="Nybo J.L."/>
            <person name="Vesth T.C."/>
            <person name="Theobald S."/>
            <person name="Frisvad J.C."/>
            <person name="Larsen T.O."/>
            <person name="Kjaerboelling I."/>
            <person name="Rothschild-Mancinelli K."/>
            <person name="Lyhne E.K."/>
            <person name="Kogle M.E."/>
            <person name="Barry K."/>
            <person name="Clum A."/>
            <person name="Na H."/>
            <person name="Ledsgaard L."/>
            <person name="Lin J."/>
            <person name="Lipzen A."/>
            <person name="Kuo A."/>
            <person name="Riley R."/>
            <person name="Mondo S."/>
            <person name="Labutti K."/>
            <person name="Haridas S."/>
            <person name="Pangalinan J."/>
            <person name="Salamov A.A."/>
            <person name="Simmons B.A."/>
            <person name="Magnuson J.K."/>
            <person name="Chen J."/>
            <person name="Drula E."/>
            <person name="Henrissat B."/>
            <person name="Wiebenga A."/>
            <person name="Lubbers R.J."/>
            <person name="Gomes A.C."/>
            <person name="Makela M.R."/>
            <person name="Stajich J."/>
            <person name="Grigoriev I.V."/>
            <person name="Mortensen U.H."/>
            <person name="De Vries R.P."/>
            <person name="Baker S.E."/>
            <person name="Andersen M.R."/>
        </authorList>
    </citation>
    <scope>NUCLEOTIDE SEQUENCE [LARGE SCALE GENOMIC DNA]</scope>
    <source>
        <strain evidence="4 5">CBS 588.65</strain>
    </source>
</reference>
<evidence type="ECO:0000256" key="2">
    <source>
        <dbReference type="ARBA" id="ARBA00022553"/>
    </source>
</evidence>
<evidence type="ECO:0000313" key="4">
    <source>
        <dbReference type="EMBL" id="KAL2811224.1"/>
    </source>
</evidence>
<sequence length="542" mass="60125">MAQANNIFPLPGVQHGKRIIASVIEARAERDTETPWASLPIDEHNLSLGFRDLSFRDLNNAANHAAHWLRHNLPQTSELFQRFAYAGPKDLRWPILAVAAAKLQKVLILPSPLVTAEAQRRILEKENCTVYLRPLATKAQVDAILHNAPQVQILDCPDLTEFLQEKEADPVKYGKTWDEGKDDPWMVFHTSGTTGNPKPVTYTHRMIASIDIIAASPNIKQSIVHMVANNRLYTPLPSIHVTGMLLTLSTTTYVNMTAVFGPSTPPTLDIILSIFNNTTVHGTLLPPVLIDALCLSEDGLAALCRLKFLMYAGAPLAAKSAALLTPHVQLINGVGTTEAGGFFTAMHKHQDAWEYLSFAQQPGVTFEPRTSDGLHELVFVRDPDLDSGSDDLPQVFLVYPELTRFETKDLWRPHPVYKDLWKIVGRTDDYVVMSHGDGLHASSLEPEIAAHPAVKAALISGHGRAKPALIVELVPGTQGFEVQSLKPYIDKVNAQCHECVRLDMERVIVASEEKPFKYTDKGSVIRMQTSQLYEEDIEALER</sequence>
<dbReference type="Pfam" id="PF00501">
    <property type="entry name" value="AMP-binding"/>
    <property type="match status" value="1"/>
</dbReference>
<proteinExistence type="predicted"/>
<dbReference type="SUPFAM" id="SSF56801">
    <property type="entry name" value="Acetyl-CoA synthetase-like"/>
    <property type="match status" value="1"/>
</dbReference>
<dbReference type="InterPro" id="IPR042099">
    <property type="entry name" value="ANL_N_sf"/>
</dbReference>
<name>A0ABR4H6Z6_9EURO</name>
<keyword evidence="5" id="KW-1185">Reference proteome</keyword>
<dbReference type="InterPro" id="IPR020845">
    <property type="entry name" value="AMP-binding_CS"/>
</dbReference>
<comment type="caution">
    <text evidence="4">The sequence shown here is derived from an EMBL/GenBank/DDBJ whole genome shotgun (WGS) entry which is preliminary data.</text>
</comment>
<organism evidence="4 5">
    <name type="scientific">Aspergillus granulosus</name>
    <dbReference type="NCBI Taxonomy" id="176169"/>
    <lineage>
        <taxon>Eukaryota</taxon>
        <taxon>Fungi</taxon>
        <taxon>Dikarya</taxon>
        <taxon>Ascomycota</taxon>
        <taxon>Pezizomycotina</taxon>
        <taxon>Eurotiomycetes</taxon>
        <taxon>Eurotiomycetidae</taxon>
        <taxon>Eurotiales</taxon>
        <taxon>Aspergillaceae</taxon>
        <taxon>Aspergillus</taxon>
        <taxon>Aspergillus subgen. Nidulantes</taxon>
    </lineage>
</organism>
<dbReference type="Pfam" id="PF23562">
    <property type="entry name" value="AMP-binding_C_3"/>
    <property type="match status" value="1"/>
</dbReference>
<dbReference type="InterPro" id="IPR051414">
    <property type="entry name" value="Adenylate-forming_Reductase"/>
</dbReference>
<evidence type="ECO:0000259" key="3">
    <source>
        <dbReference type="Pfam" id="PF00501"/>
    </source>
</evidence>
<dbReference type="PANTHER" id="PTHR43439:SF2">
    <property type="entry name" value="ENZYME, PUTATIVE (JCVI)-RELATED"/>
    <property type="match status" value="1"/>
</dbReference>
<evidence type="ECO:0000313" key="5">
    <source>
        <dbReference type="Proteomes" id="UP001610334"/>
    </source>
</evidence>
<gene>
    <name evidence="4" type="ORF">BJX63DRAFT_433518</name>
</gene>
<dbReference type="Gene3D" id="3.40.50.12780">
    <property type="entry name" value="N-terminal domain of ligase-like"/>
    <property type="match status" value="1"/>
</dbReference>
<dbReference type="Proteomes" id="UP001610334">
    <property type="component" value="Unassembled WGS sequence"/>
</dbReference>
<dbReference type="PANTHER" id="PTHR43439">
    <property type="entry name" value="PHENYLACETATE-COENZYME A LIGASE"/>
    <property type="match status" value="1"/>
</dbReference>
<keyword evidence="2" id="KW-0597">Phosphoprotein</keyword>
<feature type="domain" description="AMP-dependent synthetase/ligase" evidence="3">
    <location>
        <begin position="49"/>
        <end position="351"/>
    </location>
</feature>